<gene>
    <name evidence="1" type="ORF">PIB30_070634</name>
</gene>
<dbReference type="Proteomes" id="UP001341840">
    <property type="component" value="Unassembled WGS sequence"/>
</dbReference>
<comment type="caution">
    <text evidence="1">The sequence shown here is derived from an EMBL/GenBank/DDBJ whole genome shotgun (WGS) entry which is preliminary data.</text>
</comment>
<evidence type="ECO:0000313" key="2">
    <source>
        <dbReference type="Proteomes" id="UP001341840"/>
    </source>
</evidence>
<evidence type="ECO:0000313" key="1">
    <source>
        <dbReference type="EMBL" id="MED6174614.1"/>
    </source>
</evidence>
<reference evidence="1 2" key="1">
    <citation type="journal article" date="2023" name="Plants (Basel)">
        <title>Bridging the Gap: Combining Genomics and Transcriptomics Approaches to Understand Stylosanthes scabra, an Orphan Legume from the Brazilian Caatinga.</title>
        <authorList>
            <person name="Ferreira-Neto J.R.C."/>
            <person name="da Silva M.D."/>
            <person name="Binneck E."/>
            <person name="de Melo N.F."/>
            <person name="da Silva R.H."/>
            <person name="de Melo A.L.T.M."/>
            <person name="Pandolfi V."/>
            <person name="Bustamante F.O."/>
            <person name="Brasileiro-Vidal A.C."/>
            <person name="Benko-Iseppon A.M."/>
        </authorList>
    </citation>
    <scope>NUCLEOTIDE SEQUENCE [LARGE SCALE GENOMIC DNA]</scope>
    <source>
        <tissue evidence="1">Leaves</tissue>
    </source>
</reference>
<sequence>MASYVGIKWRRANLDRASTLYVEDPTLYMELKGMQLYLPSYQVFGAVAEEDDQERSPDGGCALITGSSIKQQERITFHCPSLIKCLRG</sequence>
<dbReference type="EMBL" id="JASCZI010151834">
    <property type="protein sequence ID" value="MED6174614.1"/>
    <property type="molecule type" value="Genomic_DNA"/>
</dbReference>
<name>A0ABU6VNJ5_9FABA</name>
<keyword evidence="2" id="KW-1185">Reference proteome</keyword>
<proteinExistence type="predicted"/>
<accession>A0ABU6VNJ5</accession>
<organism evidence="1 2">
    <name type="scientific">Stylosanthes scabra</name>
    <dbReference type="NCBI Taxonomy" id="79078"/>
    <lineage>
        <taxon>Eukaryota</taxon>
        <taxon>Viridiplantae</taxon>
        <taxon>Streptophyta</taxon>
        <taxon>Embryophyta</taxon>
        <taxon>Tracheophyta</taxon>
        <taxon>Spermatophyta</taxon>
        <taxon>Magnoliopsida</taxon>
        <taxon>eudicotyledons</taxon>
        <taxon>Gunneridae</taxon>
        <taxon>Pentapetalae</taxon>
        <taxon>rosids</taxon>
        <taxon>fabids</taxon>
        <taxon>Fabales</taxon>
        <taxon>Fabaceae</taxon>
        <taxon>Papilionoideae</taxon>
        <taxon>50 kb inversion clade</taxon>
        <taxon>dalbergioids sensu lato</taxon>
        <taxon>Dalbergieae</taxon>
        <taxon>Pterocarpus clade</taxon>
        <taxon>Stylosanthes</taxon>
    </lineage>
</organism>
<protein>
    <submittedName>
        <fullName evidence="1">Uncharacterized protein</fullName>
    </submittedName>
</protein>